<evidence type="ECO:0000256" key="2">
    <source>
        <dbReference type="ARBA" id="ARBA00022980"/>
    </source>
</evidence>
<dbReference type="NCBIfam" id="TIGR00061">
    <property type="entry name" value="L21"/>
    <property type="match status" value="1"/>
</dbReference>
<dbReference type="EMBL" id="VSSQ01000017">
    <property type="protein sequence ID" value="MPL62275.1"/>
    <property type="molecule type" value="Genomic_DNA"/>
</dbReference>
<dbReference type="GO" id="GO:1990904">
    <property type="term" value="C:ribonucleoprotein complex"/>
    <property type="evidence" value="ECO:0007669"/>
    <property type="project" value="UniProtKB-KW"/>
</dbReference>
<dbReference type="GO" id="GO:0003723">
    <property type="term" value="F:RNA binding"/>
    <property type="evidence" value="ECO:0007669"/>
    <property type="project" value="InterPro"/>
</dbReference>
<reference evidence="4" key="1">
    <citation type="submission" date="2019-08" db="EMBL/GenBank/DDBJ databases">
        <authorList>
            <person name="Kucharzyk K."/>
            <person name="Murdoch R.W."/>
            <person name="Higgins S."/>
            <person name="Loffler F."/>
        </authorList>
    </citation>
    <scope>NUCLEOTIDE SEQUENCE</scope>
</reference>
<comment type="caution">
    <text evidence="4">The sequence shown here is derived from an EMBL/GenBank/DDBJ whole genome shotgun (WGS) entry which is preliminary data.</text>
</comment>
<comment type="similarity">
    <text evidence="1">Belongs to the bacterial ribosomal protein bL21 family.</text>
</comment>
<dbReference type="InterPro" id="IPR028909">
    <property type="entry name" value="bL21-like"/>
</dbReference>
<keyword evidence="2 4" id="KW-0689">Ribosomal protein</keyword>
<dbReference type="AlphaFoldDB" id="A0A644T5R4"/>
<dbReference type="GO" id="GO:0005737">
    <property type="term" value="C:cytoplasm"/>
    <property type="evidence" value="ECO:0007669"/>
    <property type="project" value="UniProtKB-ARBA"/>
</dbReference>
<dbReference type="InterPro" id="IPR001787">
    <property type="entry name" value="Ribosomal_bL21"/>
</dbReference>
<organism evidence="4">
    <name type="scientific">bioreactor metagenome</name>
    <dbReference type="NCBI Taxonomy" id="1076179"/>
    <lineage>
        <taxon>unclassified sequences</taxon>
        <taxon>metagenomes</taxon>
        <taxon>ecological metagenomes</taxon>
    </lineage>
</organism>
<dbReference type="InterPro" id="IPR036164">
    <property type="entry name" value="bL21-like_sf"/>
</dbReference>
<dbReference type="PANTHER" id="PTHR21349:SF0">
    <property type="entry name" value="LARGE RIBOSOMAL SUBUNIT PROTEIN BL21M"/>
    <property type="match status" value="1"/>
</dbReference>
<dbReference type="GO" id="GO:0006412">
    <property type="term" value="P:translation"/>
    <property type="evidence" value="ECO:0007669"/>
    <property type="project" value="InterPro"/>
</dbReference>
<name>A0A644T5R4_9ZZZZ</name>
<dbReference type="SUPFAM" id="SSF141091">
    <property type="entry name" value="L21p-like"/>
    <property type="match status" value="1"/>
</dbReference>
<evidence type="ECO:0000256" key="3">
    <source>
        <dbReference type="ARBA" id="ARBA00023274"/>
    </source>
</evidence>
<dbReference type="HAMAP" id="MF_01363">
    <property type="entry name" value="Ribosomal_bL21"/>
    <property type="match status" value="1"/>
</dbReference>
<keyword evidence="3" id="KW-0687">Ribonucleoprotein</keyword>
<dbReference type="GO" id="GO:0003735">
    <property type="term" value="F:structural constituent of ribosome"/>
    <property type="evidence" value="ECO:0007669"/>
    <property type="project" value="InterPro"/>
</dbReference>
<gene>
    <name evidence="4" type="primary">rplU_4</name>
    <name evidence="4" type="ORF">SDC9_07886</name>
</gene>
<sequence length="108" mass="12095">MKNMTNFAVIQTGGKQYKVSEGSRIKIEKIIGDYKIGDKLSFENVLLSVNGNDVKVGEPTISGSKVEAEIIDIAKHKTVEVVKYKAKSNYHKKNGHRQPYFEIKVLAI</sequence>
<dbReference type="PANTHER" id="PTHR21349">
    <property type="entry name" value="50S RIBOSOMAL PROTEIN L21"/>
    <property type="match status" value="1"/>
</dbReference>
<evidence type="ECO:0000313" key="4">
    <source>
        <dbReference type="EMBL" id="MPL62275.1"/>
    </source>
</evidence>
<evidence type="ECO:0000256" key="1">
    <source>
        <dbReference type="ARBA" id="ARBA00008563"/>
    </source>
</evidence>
<dbReference type="Pfam" id="PF00829">
    <property type="entry name" value="Ribosomal_L21p"/>
    <property type="match status" value="1"/>
</dbReference>
<proteinExistence type="inferred from homology"/>
<protein>
    <submittedName>
        <fullName evidence="4">50S ribosomal protein L21</fullName>
    </submittedName>
</protein>
<accession>A0A644T5R4</accession>
<dbReference type="GO" id="GO:0005840">
    <property type="term" value="C:ribosome"/>
    <property type="evidence" value="ECO:0007669"/>
    <property type="project" value="UniProtKB-KW"/>
</dbReference>